<evidence type="ECO:0000256" key="12">
    <source>
        <dbReference type="HAMAP-Rule" id="MF_01981"/>
    </source>
</evidence>
<gene>
    <name evidence="14" type="primary">pfkA1</name>
    <name evidence="12" type="synonym">pfkA</name>
    <name evidence="14" type="ORF">L21SP3_00618</name>
</gene>
<reference evidence="15" key="1">
    <citation type="submission" date="2017-02" db="EMBL/GenBank/DDBJ databases">
        <title>Comparative genomics and description of representatives of a novel lineage of planctomycetes thriving in anoxic sediments.</title>
        <authorList>
            <person name="Spring S."/>
            <person name="Bunk B."/>
            <person name="Sproer C."/>
            <person name="Klenk H.-P."/>
        </authorList>
    </citation>
    <scope>NUCLEOTIDE SEQUENCE [LARGE SCALE GENOMIC DNA]</scope>
    <source>
        <strain evidence="15">L21-RPul-D3</strain>
    </source>
</reference>
<feature type="binding site" evidence="12">
    <location>
        <position position="310"/>
    </location>
    <ligand>
        <name>substrate</name>
    </ligand>
</feature>
<dbReference type="PIRSF" id="PIRSF000534">
    <property type="entry name" value="PPi_PFK_TP0108"/>
    <property type="match status" value="1"/>
</dbReference>
<evidence type="ECO:0000313" key="15">
    <source>
        <dbReference type="Proteomes" id="UP000188273"/>
    </source>
</evidence>
<feature type="binding site" evidence="12">
    <location>
        <begin position="254"/>
        <end position="256"/>
    </location>
    <ligand>
        <name>substrate</name>
    </ligand>
</feature>
<evidence type="ECO:0000256" key="7">
    <source>
        <dbReference type="ARBA" id="ARBA00022840"/>
    </source>
</evidence>
<evidence type="ECO:0000256" key="5">
    <source>
        <dbReference type="ARBA" id="ARBA00022741"/>
    </source>
</evidence>
<dbReference type="RefSeq" id="WP_077539296.1">
    <property type="nucleotide sequence ID" value="NZ_CP019633.1"/>
</dbReference>
<dbReference type="GO" id="GO:0005524">
    <property type="term" value="F:ATP binding"/>
    <property type="evidence" value="ECO:0007669"/>
    <property type="project" value="UniProtKB-KW"/>
</dbReference>
<keyword evidence="9 12" id="KW-0324">Glycolysis</keyword>
<proteinExistence type="inferred from homology"/>
<name>A0A1Q2HMX8_9BACT</name>
<keyword evidence="8 12" id="KW-0460">Magnesium</keyword>
<evidence type="ECO:0000256" key="3">
    <source>
        <dbReference type="ARBA" id="ARBA00022679"/>
    </source>
</evidence>
<dbReference type="PANTHER" id="PTHR45770">
    <property type="entry name" value="ATP-DEPENDENT 6-PHOSPHOFRUCTOKINASE 1"/>
    <property type="match status" value="1"/>
</dbReference>
<dbReference type="OrthoDB" id="9802503at2"/>
<sequence>MPGTNYDFTIKTLGRCTVNSPLSFSTTQGDYVANYASDERGIIYNIQLPRGDINLDIKKHQLVEKAGPRQEIYFDPAKVNAAVVTCGGLCPGLNAVIRSITHTLFYSYGVKRLTGIQYGYRGFLPEFGLPTVNLTPETVDDIHTKGGTILGSSRGHGDRAREIVDAVERMNINMLFIIGGDGTQKGSLDISREAEKRNLNISVVGIPKTIDNDLSFIERSFGFETAVSKAIDAVAAAHIEAKDACMGVGLVKLMGRESGFIAAHTALASQDVNFVLVPEVPFSLKGEKGFLATLEKRMKYKDHAVIVAAEGAGQDLLEAEKSKDASGNRRLADIGIYLKENIEEHFSSKNWDINLKFIDPSYIIRSAPPNPNDTIYCSRLGDNAVHGAMAGRTEFLISMIYNTYVHIPIPLATSKRNYIDPDGPLWRDVLSATGQPRLMQG</sequence>
<keyword evidence="3 12" id="KW-0808">Transferase</keyword>
<feature type="binding site" evidence="12">
    <location>
        <begin position="180"/>
        <end position="183"/>
    </location>
    <ligand>
        <name>ATP</name>
        <dbReference type="ChEBI" id="CHEBI:30616"/>
    </ligand>
</feature>
<dbReference type="UniPathway" id="UPA00109">
    <property type="reaction ID" value="UER00182"/>
</dbReference>
<feature type="binding site" evidence="12">
    <location>
        <begin position="209"/>
        <end position="211"/>
    </location>
    <ligand>
        <name>substrate</name>
    </ligand>
</feature>
<feature type="binding site" evidence="12">
    <location>
        <begin position="362"/>
        <end position="365"/>
    </location>
    <ligand>
        <name>substrate</name>
    </ligand>
</feature>
<evidence type="ECO:0000256" key="4">
    <source>
        <dbReference type="ARBA" id="ARBA00022723"/>
    </source>
</evidence>
<comment type="function">
    <text evidence="2">Catalyzes the phosphorylation of D-fructose 6-phosphate, the first committing step of glycolysis. Uses inorganic phosphate (PPi) as phosphoryl donor instead of ATP like common ATP-dependent phosphofructokinases (ATP-PFKs), which renders the reaction reversible, and can thus function both in glycolysis and gluconeogenesis. Consistently, PPi-PFK can replace the enzymes of both the forward (ATP-PFK) and reverse (fructose-bisphosphatase (FBPase)) reactions.</text>
</comment>
<feature type="site" description="Important for substrate specificity; cannot use PPi as phosphoryl donor" evidence="12">
    <location>
        <position position="182"/>
    </location>
</feature>
<comment type="catalytic activity">
    <reaction evidence="11">
        <text>beta-D-fructose 6-phosphate + diphosphate = beta-D-fructose 1,6-bisphosphate + phosphate + H(+)</text>
        <dbReference type="Rhea" id="RHEA:13613"/>
        <dbReference type="ChEBI" id="CHEBI:15378"/>
        <dbReference type="ChEBI" id="CHEBI:32966"/>
        <dbReference type="ChEBI" id="CHEBI:33019"/>
        <dbReference type="ChEBI" id="CHEBI:43474"/>
        <dbReference type="ChEBI" id="CHEBI:57634"/>
        <dbReference type="EC" id="2.7.1.90"/>
    </reaction>
</comment>
<organism evidence="14 15">
    <name type="scientific">Sedimentisphaera cyanobacteriorum</name>
    <dbReference type="NCBI Taxonomy" id="1940790"/>
    <lineage>
        <taxon>Bacteria</taxon>
        <taxon>Pseudomonadati</taxon>
        <taxon>Planctomycetota</taxon>
        <taxon>Phycisphaerae</taxon>
        <taxon>Sedimentisphaerales</taxon>
        <taxon>Sedimentisphaeraceae</taxon>
        <taxon>Sedimentisphaera</taxon>
    </lineage>
</organism>
<evidence type="ECO:0000256" key="1">
    <source>
        <dbReference type="ARBA" id="ARBA00001946"/>
    </source>
</evidence>
<dbReference type="FunFam" id="3.40.50.450:FF:000002">
    <property type="entry name" value="ATP-dependent 6-phosphofructokinase"/>
    <property type="match status" value="1"/>
</dbReference>
<comment type="subunit">
    <text evidence="12">Homodimer.</text>
</comment>
<dbReference type="GO" id="GO:0047334">
    <property type="term" value="F:diphosphate-fructose-6-phosphate 1-phosphotransferase activity"/>
    <property type="evidence" value="ECO:0007669"/>
    <property type="project" value="UniProtKB-EC"/>
</dbReference>
<dbReference type="SUPFAM" id="SSF53784">
    <property type="entry name" value="Phosphofructokinase"/>
    <property type="match status" value="1"/>
</dbReference>
<evidence type="ECO:0000256" key="6">
    <source>
        <dbReference type="ARBA" id="ARBA00022777"/>
    </source>
</evidence>
<keyword evidence="12" id="KW-0963">Cytoplasm</keyword>
<accession>A0A1Q2HMX8</accession>
<dbReference type="GO" id="GO:0003872">
    <property type="term" value="F:6-phosphofructokinase activity"/>
    <property type="evidence" value="ECO:0007669"/>
    <property type="project" value="UniProtKB-UniRule"/>
</dbReference>
<dbReference type="HAMAP" id="MF_01981">
    <property type="entry name" value="Phosphofructokinase_II_X"/>
    <property type="match status" value="1"/>
</dbReference>
<comment type="catalytic activity">
    <reaction evidence="10 12">
        <text>beta-D-fructose 6-phosphate + ATP = beta-D-fructose 1,6-bisphosphate + ADP + H(+)</text>
        <dbReference type="Rhea" id="RHEA:16109"/>
        <dbReference type="ChEBI" id="CHEBI:15378"/>
        <dbReference type="ChEBI" id="CHEBI:30616"/>
        <dbReference type="ChEBI" id="CHEBI:32966"/>
        <dbReference type="ChEBI" id="CHEBI:57634"/>
        <dbReference type="ChEBI" id="CHEBI:456216"/>
        <dbReference type="EC" id="2.7.1.11"/>
    </reaction>
</comment>
<comment type="pathway">
    <text evidence="12">Carbohydrate degradation; glycolysis; D-glyceraldehyde 3-phosphate and glycerone phosphate from D-glucose: step 3/4.</text>
</comment>
<dbReference type="Gene3D" id="3.40.50.450">
    <property type="match status" value="1"/>
</dbReference>
<evidence type="ECO:0000256" key="2">
    <source>
        <dbReference type="ARBA" id="ARBA00003138"/>
    </source>
</evidence>
<evidence type="ECO:0000313" key="14">
    <source>
        <dbReference type="EMBL" id="AQQ08827.1"/>
    </source>
</evidence>
<evidence type="ECO:0000256" key="11">
    <source>
        <dbReference type="ARBA" id="ARBA00048072"/>
    </source>
</evidence>
<keyword evidence="6 12" id="KW-0418">Kinase</keyword>
<dbReference type="Pfam" id="PF00365">
    <property type="entry name" value="PFK"/>
    <property type="match status" value="1"/>
</dbReference>
<keyword evidence="5 12" id="KW-0547">Nucleotide-binding</keyword>
<feature type="binding site" evidence="12">
    <location>
        <begin position="154"/>
        <end position="155"/>
    </location>
    <ligand>
        <name>ATP</name>
        <dbReference type="ChEBI" id="CHEBI:30616"/>
    </ligand>
</feature>
<dbReference type="InterPro" id="IPR000023">
    <property type="entry name" value="Phosphofructokinase_dom"/>
</dbReference>
<dbReference type="NCBIfam" id="NF005301">
    <property type="entry name" value="PRK06830.1"/>
    <property type="match status" value="1"/>
</dbReference>
<keyword evidence="15" id="KW-1185">Reference proteome</keyword>
<keyword evidence="4 12" id="KW-0479">Metal-binding</keyword>
<dbReference type="Proteomes" id="UP000188273">
    <property type="component" value="Chromosome"/>
</dbReference>
<dbReference type="AlphaFoldDB" id="A0A1Q2HMX8"/>
<evidence type="ECO:0000256" key="10">
    <source>
        <dbReference type="ARBA" id="ARBA00048070"/>
    </source>
</evidence>
<dbReference type="PRINTS" id="PR00476">
    <property type="entry name" value="PHFRCTKINASE"/>
</dbReference>
<evidence type="ECO:0000256" key="9">
    <source>
        <dbReference type="ARBA" id="ARBA00023152"/>
    </source>
</evidence>
<feature type="active site" description="Proton acceptor" evidence="12">
    <location>
        <position position="211"/>
    </location>
</feature>
<dbReference type="EMBL" id="CP019633">
    <property type="protein sequence ID" value="AQQ08827.1"/>
    <property type="molecule type" value="Genomic_DNA"/>
</dbReference>
<keyword evidence="7 12" id="KW-0067">ATP-binding</keyword>
<dbReference type="InterPro" id="IPR035966">
    <property type="entry name" value="PKF_sf"/>
</dbReference>
<dbReference type="InterPro" id="IPR050929">
    <property type="entry name" value="PFKA"/>
</dbReference>
<dbReference type="InterPro" id="IPR012004">
    <property type="entry name" value="PyroP-dep_PFK_TP0108"/>
</dbReference>
<comment type="subcellular location">
    <subcellularLocation>
        <location evidence="12">Cytoplasm</location>
    </subcellularLocation>
</comment>
<feature type="binding site" evidence="12">
    <location>
        <position position="88"/>
    </location>
    <ligand>
        <name>ATP</name>
        <dbReference type="ChEBI" id="CHEBI:30616"/>
    </ligand>
</feature>
<comment type="function">
    <text evidence="12">Catalyzes the phosphorylation of D-fructose 6-phosphate to fructose 1,6-bisphosphate by ATP, the first committing step of glycolysis.</text>
</comment>
<dbReference type="KEGG" id="pbu:L21SP3_00618"/>
<dbReference type="GO" id="GO:0006002">
    <property type="term" value="P:fructose 6-phosphate metabolic process"/>
    <property type="evidence" value="ECO:0007669"/>
    <property type="project" value="InterPro"/>
</dbReference>
<comment type="cofactor">
    <cofactor evidence="1 12">
        <name>Mg(2+)</name>
        <dbReference type="ChEBI" id="CHEBI:18420"/>
    </cofactor>
</comment>
<dbReference type="EC" id="2.7.1.11" evidence="12"/>
<dbReference type="GO" id="GO:0005737">
    <property type="term" value="C:cytoplasm"/>
    <property type="evidence" value="ECO:0007669"/>
    <property type="project" value="UniProtKB-SubCell"/>
</dbReference>
<comment type="similarity">
    <text evidence="12">Belongs to the phosphofructokinase type A (PFKA) family. PPi-dependent PFK group II subfamily. Atypical ATP-dependent clade 'X' sub-subfamily.</text>
</comment>
<dbReference type="GO" id="GO:0046872">
    <property type="term" value="F:metal ion binding"/>
    <property type="evidence" value="ECO:0007669"/>
    <property type="project" value="UniProtKB-KW"/>
</dbReference>
<dbReference type="InterPro" id="IPR022953">
    <property type="entry name" value="ATP_PFK"/>
</dbReference>
<dbReference type="STRING" id="1940790.L21SP3_00618"/>
<protein>
    <recommendedName>
        <fullName evidence="12">ATP-dependent 6-phosphofructokinase</fullName>
        <shortName evidence="12">ATP-PFK</shortName>
        <shortName evidence="12">Phosphofructokinase</shortName>
        <ecNumber evidence="12">2.7.1.11</ecNumber>
    </recommendedName>
    <alternativeName>
        <fullName evidence="12">Phosphohexokinase</fullName>
    </alternativeName>
</protein>
<evidence type="ECO:0000256" key="8">
    <source>
        <dbReference type="ARBA" id="ARBA00022842"/>
    </source>
</evidence>
<evidence type="ECO:0000259" key="13">
    <source>
        <dbReference type="Pfam" id="PF00365"/>
    </source>
</evidence>
<feature type="binding site" evidence="12">
    <location>
        <position position="181"/>
    </location>
    <ligand>
        <name>Mg(2+)</name>
        <dbReference type="ChEBI" id="CHEBI:18420"/>
        <note>catalytic</note>
    </ligand>
</feature>
<feature type="domain" description="Phosphofructokinase" evidence="13">
    <location>
        <begin position="81"/>
        <end position="386"/>
    </location>
</feature>